<accession>A0A101M2W8</accession>
<comment type="caution">
    <text evidence="2">The sequence shown here is derived from an EMBL/GenBank/DDBJ whole genome shotgun (WGS) entry which is preliminary data.</text>
</comment>
<gene>
    <name evidence="2" type="ORF">ABT39_MTgene3129</name>
</gene>
<protein>
    <submittedName>
        <fullName evidence="2">Uncharacterized protein</fullName>
    </submittedName>
</protein>
<sequence>MHGFFNGQGGGQSEASGIQDPYSCHQGLSYLLGMEQCSFVHVYSPTESLASFVDNLDAPPVMESGACMEEREPPSMNESGPGIM</sequence>
<feature type="region of interest" description="Disordered" evidence="1">
    <location>
        <begin position="64"/>
        <end position="84"/>
    </location>
</feature>
<dbReference type="EMBL" id="LKAM01000002">
    <property type="protein sequence ID" value="KUM49902.1"/>
    <property type="molecule type" value="Genomic_DNA"/>
</dbReference>
<evidence type="ECO:0000256" key="1">
    <source>
        <dbReference type="SAM" id="MobiDB-lite"/>
    </source>
</evidence>
<geneLocation type="mitochondrion" evidence="2"/>
<proteinExistence type="predicted"/>
<evidence type="ECO:0000313" key="2">
    <source>
        <dbReference type="EMBL" id="KUM49902.1"/>
    </source>
</evidence>
<dbReference type="AlphaFoldDB" id="A0A101M2W8"/>
<reference evidence="2" key="1">
    <citation type="journal article" date="2015" name="Genome Biol. Evol.">
        <title>Organellar Genomes of White Spruce (Picea glauca): Assembly and Annotation.</title>
        <authorList>
            <person name="Jackman S.D."/>
            <person name="Warren R.L."/>
            <person name="Gibb E.A."/>
            <person name="Vandervalk B.P."/>
            <person name="Mohamadi H."/>
            <person name="Chu J."/>
            <person name="Raymond A."/>
            <person name="Pleasance S."/>
            <person name="Coope R."/>
            <person name="Wildung M.R."/>
            <person name="Ritland C.E."/>
            <person name="Bousquet J."/>
            <person name="Jones S.J."/>
            <person name="Bohlmann J."/>
            <person name="Birol I."/>
        </authorList>
    </citation>
    <scope>NUCLEOTIDE SEQUENCE [LARGE SCALE GENOMIC DNA]</scope>
    <source>
        <tissue evidence="2">Flushing bud</tissue>
    </source>
</reference>
<name>A0A101M2W8_PICGL</name>
<keyword evidence="2" id="KW-0496">Mitochondrion</keyword>
<organism evidence="2">
    <name type="scientific">Picea glauca</name>
    <name type="common">White spruce</name>
    <name type="synonym">Pinus glauca</name>
    <dbReference type="NCBI Taxonomy" id="3330"/>
    <lineage>
        <taxon>Eukaryota</taxon>
        <taxon>Viridiplantae</taxon>
        <taxon>Streptophyta</taxon>
        <taxon>Embryophyta</taxon>
        <taxon>Tracheophyta</taxon>
        <taxon>Spermatophyta</taxon>
        <taxon>Pinopsida</taxon>
        <taxon>Pinidae</taxon>
        <taxon>Conifers I</taxon>
        <taxon>Pinales</taxon>
        <taxon>Pinaceae</taxon>
        <taxon>Picea</taxon>
    </lineage>
</organism>